<dbReference type="InterPro" id="IPR050408">
    <property type="entry name" value="HGPRT"/>
</dbReference>
<feature type="domain" description="Phosphoribosyltransferase" evidence="16">
    <location>
        <begin position="14"/>
        <end position="162"/>
    </location>
</feature>
<reference evidence="17 18" key="1">
    <citation type="submission" date="2016-10" db="EMBL/GenBank/DDBJ databases">
        <authorList>
            <person name="de Groot N.N."/>
        </authorList>
    </citation>
    <scope>NUCLEOTIDE SEQUENCE [LARGE SCALE GENOMIC DNA]</scope>
    <source>
        <strain evidence="17 18">DSM 11443</strain>
    </source>
</reference>
<proteinExistence type="inferred from homology"/>
<dbReference type="Pfam" id="PF00156">
    <property type="entry name" value="Pribosyltran"/>
    <property type="match status" value="1"/>
</dbReference>
<dbReference type="FunFam" id="3.40.50.2020:FF:000006">
    <property type="entry name" value="Hypoxanthine phosphoribosyltransferase"/>
    <property type="match status" value="1"/>
</dbReference>
<keyword evidence="7 15" id="KW-0328">Glycosyltransferase</keyword>
<evidence type="ECO:0000256" key="14">
    <source>
        <dbReference type="ARBA" id="ARBA00049402"/>
    </source>
</evidence>
<comment type="similarity">
    <text evidence="4 15">Belongs to the purine/pyrimidine phosphoribosyltransferase family.</text>
</comment>
<comment type="cofactor">
    <cofactor evidence="1 15">
        <name>Mg(2+)</name>
        <dbReference type="ChEBI" id="CHEBI:18420"/>
    </cofactor>
</comment>
<keyword evidence="11 15" id="KW-0547">Nucleotide-binding</keyword>
<evidence type="ECO:0000256" key="4">
    <source>
        <dbReference type="ARBA" id="ARBA00008391"/>
    </source>
</evidence>
<keyword evidence="8 15" id="KW-0808">Transferase</keyword>
<keyword evidence="18" id="KW-1185">Reference proteome</keyword>
<dbReference type="InterPro" id="IPR000836">
    <property type="entry name" value="PRTase_dom"/>
</dbReference>
<evidence type="ECO:0000256" key="8">
    <source>
        <dbReference type="ARBA" id="ARBA00022679"/>
    </source>
</evidence>
<dbReference type="NCBIfam" id="TIGR01203">
    <property type="entry name" value="HGPRTase"/>
    <property type="match status" value="1"/>
</dbReference>
<evidence type="ECO:0000256" key="1">
    <source>
        <dbReference type="ARBA" id="ARBA00001946"/>
    </source>
</evidence>
<dbReference type="RefSeq" id="WP_093922504.1">
    <property type="nucleotide sequence ID" value="NZ_FOMW01000002.1"/>
</dbReference>
<keyword evidence="9 15" id="KW-0479">Metal-binding</keyword>
<accession>A0A1I1UWR4</accession>
<dbReference type="STRING" id="74348.SAMN04488523_102277"/>
<dbReference type="GO" id="GO:0004422">
    <property type="term" value="F:hypoxanthine phosphoribosyltransferase activity"/>
    <property type="evidence" value="ECO:0007669"/>
    <property type="project" value="InterPro"/>
</dbReference>
<evidence type="ECO:0000256" key="9">
    <source>
        <dbReference type="ARBA" id="ARBA00022723"/>
    </source>
</evidence>
<dbReference type="GO" id="GO:0032264">
    <property type="term" value="P:IMP salvage"/>
    <property type="evidence" value="ECO:0007669"/>
    <property type="project" value="UniProtKB-UniPathway"/>
</dbReference>
<dbReference type="EMBL" id="FOMW01000002">
    <property type="protein sequence ID" value="SFD75262.1"/>
    <property type="molecule type" value="Genomic_DNA"/>
</dbReference>
<dbReference type="UniPathway" id="UPA00591">
    <property type="reaction ID" value="UER00648"/>
</dbReference>
<dbReference type="Gene3D" id="3.40.50.2020">
    <property type="match status" value="1"/>
</dbReference>
<dbReference type="GO" id="GO:0000166">
    <property type="term" value="F:nucleotide binding"/>
    <property type="evidence" value="ECO:0007669"/>
    <property type="project" value="UniProtKB-KW"/>
</dbReference>
<evidence type="ECO:0000259" key="16">
    <source>
        <dbReference type="Pfam" id="PF00156"/>
    </source>
</evidence>
<comment type="subcellular location">
    <subcellularLocation>
        <location evidence="2 15">Cytoplasm</location>
    </subcellularLocation>
</comment>
<dbReference type="PANTHER" id="PTHR43340:SF1">
    <property type="entry name" value="HYPOXANTHINE PHOSPHORIBOSYLTRANSFERASE"/>
    <property type="match status" value="1"/>
</dbReference>
<dbReference type="Proteomes" id="UP000198977">
    <property type="component" value="Unassembled WGS sequence"/>
</dbReference>
<evidence type="ECO:0000256" key="12">
    <source>
        <dbReference type="ARBA" id="ARBA00022842"/>
    </source>
</evidence>
<evidence type="ECO:0000313" key="17">
    <source>
        <dbReference type="EMBL" id="SFD75262.1"/>
    </source>
</evidence>
<comment type="catalytic activity">
    <reaction evidence="14">
        <text>IMP + diphosphate = hypoxanthine + 5-phospho-alpha-D-ribose 1-diphosphate</text>
        <dbReference type="Rhea" id="RHEA:17973"/>
        <dbReference type="ChEBI" id="CHEBI:17368"/>
        <dbReference type="ChEBI" id="CHEBI:33019"/>
        <dbReference type="ChEBI" id="CHEBI:58017"/>
        <dbReference type="ChEBI" id="CHEBI:58053"/>
        <dbReference type="EC" id="2.4.2.8"/>
    </reaction>
    <physiologicalReaction direction="right-to-left" evidence="14">
        <dbReference type="Rhea" id="RHEA:17975"/>
    </physiologicalReaction>
</comment>
<evidence type="ECO:0000256" key="3">
    <source>
        <dbReference type="ARBA" id="ARBA00004669"/>
    </source>
</evidence>
<dbReference type="InterPro" id="IPR029057">
    <property type="entry name" value="PRTase-like"/>
</dbReference>
<dbReference type="GO" id="GO:0006166">
    <property type="term" value="P:purine ribonucleoside salvage"/>
    <property type="evidence" value="ECO:0007669"/>
    <property type="project" value="UniProtKB-KW"/>
</dbReference>
<dbReference type="InterPro" id="IPR005904">
    <property type="entry name" value="Hxn_phspho_trans"/>
</dbReference>
<dbReference type="EC" id="2.4.2.8" evidence="5 15"/>
<dbReference type="GO" id="GO:0052657">
    <property type="term" value="F:guanine phosphoribosyltransferase activity"/>
    <property type="evidence" value="ECO:0007669"/>
    <property type="project" value="UniProtKB-ARBA"/>
</dbReference>
<evidence type="ECO:0000256" key="6">
    <source>
        <dbReference type="ARBA" id="ARBA00022490"/>
    </source>
</evidence>
<dbReference type="GO" id="GO:0046100">
    <property type="term" value="P:hypoxanthine metabolic process"/>
    <property type="evidence" value="ECO:0007669"/>
    <property type="project" value="TreeGrafter"/>
</dbReference>
<dbReference type="PANTHER" id="PTHR43340">
    <property type="entry name" value="HYPOXANTHINE-GUANINE PHOSPHORIBOSYLTRANSFERASE"/>
    <property type="match status" value="1"/>
</dbReference>
<evidence type="ECO:0000256" key="15">
    <source>
        <dbReference type="RuleBase" id="RU364099"/>
    </source>
</evidence>
<keyword evidence="6 15" id="KW-0963">Cytoplasm</keyword>
<keyword evidence="12 15" id="KW-0460">Magnesium</keyword>
<protein>
    <recommendedName>
        <fullName evidence="5 15">Hypoxanthine phosphoribosyltransferase</fullName>
        <ecNumber evidence="5 15">2.4.2.8</ecNumber>
    </recommendedName>
</protein>
<evidence type="ECO:0000256" key="5">
    <source>
        <dbReference type="ARBA" id="ARBA00011895"/>
    </source>
</evidence>
<gene>
    <name evidence="17" type="ORF">SAMN04488523_102277</name>
</gene>
<evidence type="ECO:0000256" key="10">
    <source>
        <dbReference type="ARBA" id="ARBA00022726"/>
    </source>
</evidence>
<dbReference type="CDD" id="cd06223">
    <property type="entry name" value="PRTases_typeI"/>
    <property type="match status" value="1"/>
</dbReference>
<dbReference type="GO" id="GO:0006178">
    <property type="term" value="P:guanine salvage"/>
    <property type="evidence" value="ECO:0007669"/>
    <property type="project" value="TreeGrafter"/>
</dbReference>
<dbReference type="GO" id="GO:0005829">
    <property type="term" value="C:cytosol"/>
    <property type="evidence" value="ECO:0007669"/>
    <property type="project" value="TreeGrafter"/>
</dbReference>
<dbReference type="AlphaFoldDB" id="A0A1I1UWR4"/>
<evidence type="ECO:0000256" key="13">
    <source>
        <dbReference type="ARBA" id="ARBA00048811"/>
    </source>
</evidence>
<dbReference type="GO" id="GO:0032263">
    <property type="term" value="P:GMP salvage"/>
    <property type="evidence" value="ECO:0007669"/>
    <property type="project" value="TreeGrafter"/>
</dbReference>
<evidence type="ECO:0000256" key="2">
    <source>
        <dbReference type="ARBA" id="ARBA00004496"/>
    </source>
</evidence>
<evidence type="ECO:0000313" key="18">
    <source>
        <dbReference type="Proteomes" id="UP000198977"/>
    </source>
</evidence>
<comment type="catalytic activity">
    <reaction evidence="13">
        <text>GMP + diphosphate = guanine + 5-phospho-alpha-D-ribose 1-diphosphate</text>
        <dbReference type="Rhea" id="RHEA:25424"/>
        <dbReference type="ChEBI" id="CHEBI:16235"/>
        <dbReference type="ChEBI" id="CHEBI:33019"/>
        <dbReference type="ChEBI" id="CHEBI:58017"/>
        <dbReference type="ChEBI" id="CHEBI:58115"/>
        <dbReference type="EC" id="2.4.2.8"/>
    </reaction>
    <physiologicalReaction direction="right-to-left" evidence="13">
        <dbReference type="Rhea" id="RHEA:25426"/>
    </physiologicalReaction>
</comment>
<comment type="pathway">
    <text evidence="3 15">Purine metabolism; IMP biosynthesis via salvage pathway; IMP from hypoxanthine: step 1/1.</text>
</comment>
<evidence type="ECO:0000256" key="7">
    <source>
        <dbReference type="ARBA" id="ARBA00022676"/>
    </source>
</evidence>
<dbReference type="GO" id="GO:0000287">
    <property type="term" value="F:magnesium ion binding"/>
    <property type="evidence" value="ECO:0007669"/>
    <property type="project" value="TreeGrafter"/>
</dbReference>
<dbReference type="SUPFAM" id="SSF53271">
    <property type="entry name" value="PRTase-like"/>
    <property type="match status" value="1"/>
</dbReference>
<dbReference type="OrthoDB" id="9802824at2"/>
<name>A0A1I1UWR4_9RHOB</name>
<keyword evidence="10 15" id="KW-0660">Purine salvage</keyword>
<evidence type="ECO:0000256" key="11">
    <source>
        <dbReference type="ARBA" id="ARBA00022741"/>
    </source>
</evidence>
<organism evidence="17 18">
    <name type="scientific">Sulfitobacter brevis</name>
    <dbReference type="NCBI Taxonomy" id="74348"/>
    <lineage>
        <taxon>Bacteria</taxon>
        <taxon>Pseudomonadati</taxon>
        <taxon>Pseudomonadota</taxon>
        <taxon>Alphaproteobacteria</taxon>
        <taxon>Rhodobacterales</taxon>
        <taxon>Roseobacteraceae</taxon>
        <taxon>Sulfitobacter</taxon>
    </lineage>
</organism>
<sequence>MSHPPYVIDEMISAKAIAARIEALSKAIHDEFDGTDKLIVVGLLRGSFVFIADLVRELDLPIEVDFLEASSYGDGMESSREVRILKDLRGPIEGRDVLVVEDIVDTGHTLHHVVNLLLSREPARLKSIALLDKPDRREVEMKADWTGFEIPDEFVVGYGIDYAQRNRNLPYIGKVRFT</sequence>